<organism evidence="1 2">
    <name type="scientific">Eumeta variegata</name>
    <name type="common">Bagworm moth</name>
    <name type="synonym">Eumeta japonica</name>
    <dbReference type="NCBI Taxonomy" id="151549"/>
    <lineage>
        <taxon>Eukaryota</taxon>
        <taxon>Metazoa</taxon>
        <taxon>Ecdysozoa</taxon>
        <taxon>Arthropoda</taxon>
        <taxon>Hexapoda</taxon>
        <taxon>Insecta</taxon>
        <taxon>Pterygota</taxon>
        <taxon>Neoptera</taxon>
        <taxon>Endopterygota</taxon>
        <taxon>Lepidoptera</taxon>
        <taxon>Glossata</taxon>
        <taxon>Ditrysia</taxon>
        <taxon>Tineoidea</taxon>
        <taxon>Psychidae</taxon>
        <taxon>Oiketicinae</taxon>
        <taxon>Eumeta</taxon>
    </lineage>
</organism>
<dbReference type="InterPro" id="IPR018881">
    <property type="entry name" value="C2orf69_mit"/>
</dbReference>
<reference evidence="1 2" key="1">
    <citation type="journal article" date="2019" name="Commun. Biol.">
        <title>The bagworm genome reveals a unique fibroin gene that provides high tensile strength.</title>
        <authorList>
            <person name="Kono N."/>
            <person name="Nakamura H."/>
            <person name="Ohtoshi R."/>
            <person name="Tomita M."/>
            <person name="Numata K."/>
            <person name="Arakawa K."/>
        </authorList>
    </citation>
    <scope>NUCLEOTIDE SEQUENCE [LARGE SCALE GENOMIC DNA]</scope>
</reference>
<dbReference type="Pfam" id="PF10561">
    <property type="entry name" value="C2orf69"/>
    <property type="match status" value="1"/>
</dbReference>
<dbReference type="EMBL" id="BGZK01000604">
    <property type="protein sequence ID" value="GBP52477.1"/>
    <property type="molecule type" value="Genomic_DNA"/>
</dbReference>
<dbReference type="AlphaFoldDB" id="A0A4C1WQV0"/>
<proteinExistence type="predicted"/>
<evidence type="ECO:0000313" key="1">
    <source>
        <dbReference type="EMBL" id="GBP52477.1"/>
    </source>
</evidence>
<accession>A0A4C1WQV0</accession>
<dbReference type="Proteomes" id="UP000299102">
    <property type="component" value="Unassembled WGS sequence"/>
</dbReference>
<gene>
    <name evidence="1" type="ORF">EVAR_32033_1</name>
</gene>
<dbReference type="OrthoDB" id="419333at2759"/>
<name>A0A4C1WQV0_EUMVA</name>
<keyword evidence="2" id="KW-1185">Reference proteome</keyword>
<dbReference type="PANTHER" id="PTHR31296">
    <property type="entry name" value="UPF0565 PROTEIN C2ORF69"/>
    <property type="match status" value="1"/>
</dbReference>
<sequence length="96" mass="10671">MCQVRESRPYITWSLVSAAKSLSHQFPLHHILVVRAVRLEAHTVACYDNFVPSSSVGIPDHTPTYSALQHLERKCIKSVPPPVGGARSVLRSETHD</sequence>
<evidence type="ECO:0000313" key="2">
    <source>
        <dbReference type="Proteomes" id="UP000299102"/>
    </source>
</evidence>
<comment type="caution">
    <text evidence="1">The sequence shown here is derived from an EMBL/GenBank/DDBJ whole genome shotgun (WGS) entry which is preliminary data.</text>
</comment>
<dbReference type="GO" id="GO:0005739">
    <property type="term" value="C:mitochondrion"/>
    <property type="evidence" value="ECO:0007669"/>
    <property type="project" value="TreeGrafter"/>
</dbReference>
<dbReference type="PANTHER" id="PTHR31296:SF1">
    <property type="entry name" value="MITOCHONDRIAL PROTEIN C2ORF69"/>
    <property type="match status" value="1"/>
</dbReference>
<protein>
    <submittedName>
        <fullName evidence="1">UPF0565 protein C2orf69 homolog</fullName>
    </submittedName>
</protein>